<sequence length="452" mass="51011">MKFNSFFVLFIILSFGFVSCVGDMTTDLVKEIQPTGDQITIKTDTFHISTETQLVESIISRPDSFLLGSFKDDVYGNTKADILTQFYYPVNYKYMDSSLADTEPDSVVLTLNYYAGSYFGESNSPIEFSVYELKDSLKYSENYKTDINPSSWVDFSKSLGTYVETVDSTSEDSRTGLNSVRIKLSEEFLHRFFSSDDAIFQSDAKFLDFFKGLYITTTLGSATLINVNNVQMNLYCHYTYKSTNEKVNFTLNFSATEEIKRVNRIQHPNRNAALLADADLNYVCAPANYYTRLRIPIGRMRDRVKVTGKRLVVNSSILTVNVADKDSMGTSLPYVENMLLIKEDKMNDFFANKELPSDTVAFVSSLSKSATSATTYKYYYKFSSLANLILDEITNTSHDELNLLLIPVKLKYDSSSSSIIEVIPSNSMEAAAVYSGKNSRVPMKMEVIFSGF</sequence>
<dbReference type="AlphaFoldDB" id="A0A653AKN2"/>
<organism evidence="1">
    <name type="scientific">uncultured Paludibacter sp</name>
    <dbReference type="NCBI Taxonomy" id="497635"/>
    <lineage>
        <taxon>Bacteria</taxon>
        <taxon>Pseudomonadati</taxon>
        <taxon>Bacteroidota</taxon>
        <taxon>Bacteroidia</taxon>
        <taxon>Bacteroidales</taxon>
        <taxon>Paludibacteraceae</taxon>
        <taxon>Paludibacter</taxon>
        <taxon>environmental samples</taxon>
    </lineage>
</organism>
<dbReference type="PROSITE" id="PS51257">
    <property type="entry name" value="PROKAR_LIPOPROTEIN"/>
    <property type="match status" value="1"/>
</dbReference>
<name>A0A653AKN2_9BACT</name>
<dbReference type="Pfam" id="PF14092">
    <property type="entry name" value="DUF4270"/>
    <property type="match status" value="1"/>
</dbReference>
<dbReference type="EMBL" id="UPXZ01000042">
    <property type="protein sequence ID" value="VBB48652.1"/>
    <property type="molecule type" value="Genomic_DNA"/>
</dbReference>
<protein>
    <recommendedName>
        <fullName evidence="2">Lipoprotein</fullName>
    </recommendedName>
</protein>
<accession>A0A653AKN2</accession>
<gene>
    <name evidence="1" type="ORF">TRIP_D50016</name>
</gene>
<dbReference type="InterPro" id="IPR025366">
    <property type="entry name" value="DUF4270"/>
</dbReference>
<evidence type="ECO:0008006" key="2">
    <source>
        <dbReference type="Google" id="ProtNLM"/>
    </source>
</evidence>
<reference evidence="1" key="1">
    <citation type="submission" date="2018-07" db="EMBL/GenBank/DDBJ databases">
        <authorList>
            <consortium name="Genoscope - CEA"/>
            <person name="William W."/>
        </authorList>
    </citation>
    <scope>NUCLEOTIDE SEQUENCE</scope>
    <source>
        <strain evidence="1">IK1</strain>
    </source>
</reference>
<evidence type="ECO:0000313" key="1">
    <source>
        <dbReference type="EMBL" id="VBB48652.1"/>
    </source>
</evidence>
<proteinExistence type="predicted"/>